<dbReference type="RefSeq" id="WP_129356311.1">
    <property type="nucleotide sequence ID" value="NZ_CP012670.1"/>
</dbReference>
<dbReference type="Proteomes" id="UP000295781">
    <property type="component" value="Chromosome"/>
</dbReference>
<feature type="region of interest" description="Disordered" evidence="1">
    <location>
        <begin position="39"/>
        <end position="102"/>
    </location>
</feature>
<name>A0A4V0NEZ1_SORCE</name>
<organism evidence="2 3">
    <name type="scientific">Sorangium cellulosum</name>
    <name type="common">Polyangium cellulosum</name>
    <dbReference type="NCBI Taxonomy" id="56"/>
    <lineage>
        <taxon>Bacteria</taxon>
        <taxon>Pseudomonadati</taxon>
        <taxon>Myxococcota</taxon>
        <taxon>Polyangia</taxon>
        <taxon>Polyangiales</taxon>
        <taxon>Polyangiaceae</taxon>
        <taxon>Sorangium</taxon>
    </lineage>
</organism>
<dbReference type="SUPFAM" id="SSF50156">
    <property type="entry name" value="PDZ domain-like"/>
    <property type="match status" value="1"/>
</dbReference>
<protein>
    <submittedName>
        <fullName evidence="2">General secretion pathway protein GspC</fullName>
    </submittedName>
</protein>
<evidence type="ECO:0000313" key="2">
    <source>
        <dbReference type="EMBL" id="AUX27852.1"/>
    </source>
</evidence>
<dbReference type="InterPro" id="IPR036034">
    <property type="entry name" value="PDZ_sf"/>
</dbReference>
<evidence type="ECO:0000256" key="1">
    <source>
        <dbReference type="SAM" id="MobiDB-lite"/>
    </source>
</evidence>
<reference evidence="2 3" key="1">
    <citation type="submission" date="2015-09" db="EMBL/GenBank/DDBJ databases">
        <title>Sorangium comparison.</title>
        <authorList>
            <person name="Zaburannyi N."/>
            <person name="Bunk B."/>
            <person name="Overmann J."/>
            <person name="Mueller R."/>
        </authorList>
    </citation>
    <scope>NUCLEOTIDE SEQUENCE [LARGE SCALE GENOMIC DNA]</scope>
    <source>
        <strain evidence="2 3">So ceGT47</strain>
    </source>
</reference>
<sequence>MKLDAFIKRAFVIIPGSMIAVSAYFHASGVSPRVAHEVAQDSVSSAHEATAPVEPPSSDDRAPSAAPSLARGPFDATTGPLDAGPDRAAAAQAGLSSLDPRRAPPCDSGRVVLIAVSDDPDWSFAAIEAADGATTLWRRGGKIDGRTLEQIAWDRVVLTSGGARCQMLLGEKGRGGGKAAPEPQPTPDPPRATPSRRPGKSHVPPEIASSIQRVSDTEIDIDRSAAEKIFANPELVTHTSAAIPETRDNQVVGLKMHIKPGSVLESFGLQTGDLVRSVNGIDLTNPQNAMMAYSRMQSDSSVSVVVERGGRPMRLKVNLR</sequence>
<feature type="compositionally biased region" description="Low complexity" evidence="1">
    <location>
        <begin position="80"/>
        <end position="95"/>
    </location>
</feature>
<dbReference type="OrthoDB" id="5501469at2"/>
<feature type="compositionally biased region" description="Pro residues" evidence="1">
    <location>
        <begin position="182"/>
        <end position="192"/>
    </location>
</feature>
<evidence type="ECO:0000313" key="3">
    <source>
        <dbReference type="Proteomes" id="UP000295781"/>
    </source>
</evidence>
<dbReference type="Gene3D" id="2.30.30.830">
    <property type="match status" value="1"/>
</dbReference>
<dbReference type="NCBIfam" id="NF041515">
    <property type="entry name" value="GspC_delta"/>
    <property type="match status" value="1"/>
</dbReference>
<dbReference type="Gene3D" id="2.30.42.10">
    <property type="match status" value="1"/>
</dbReference>
<proteinExistence type="predicted"/>
<dbReference type="EMBL" id="CP012670">
    <property type="protein sequence ID" value="AUX27852.1"/>
    <property type="molecule type" value="Genomic_DNA"/>
</dbReference>
<dbReference type="AlphaFoldDB" id="A0A4V0NEZ1"/>
<feature type="region of interest" description="Disordered" evidence="1">
    <location>
        <begin position="168"/>
        <end position="204"/>
    </location>
</feature>
<gene>
    <name evidence="2" type="primary">gspC</name>
    <name evidence="2" type="ORF">SOCEGT47_084500</name>
</gene>
<accession>A0A4V0NEZ1</accession>